<proteinExistence type="predicted"/>
<evidence type="ECO:0008006" key="8">
    <source>
        <dbReference type="Google" id="ProtNLM"/>
    </source>
</evidence>
<evidence type="ECO:0000256" key="3">
    <source>
        <dbReference type="ARBA" id="ARBA00022989"/>
    </source>
</evidence>
<evidence type="ECO:0000256" key="4">
    <source>
        <dbReference type="ARBA" id="ARBA00023136"/>
    </source>
</evidence>
<feature type="transmembrane region" description="Helical" evidence="5">
    <location>
        <begin position="25"/>
        <end position="44"/>
    </location>
</feature>
<dbReference type="GO" id="GO:0022857">
    <property type="term" value="F:transmembrane transporter activity"/>
    <property type="evidence" value="ECO:0007669"/>
    <property type="project" value="InterPro"/>
</dbReference>
<keyword evidence="4 5" id="KW-0472">Membrane</keyword>
<gene>
    <name evidence="6" type="ORF">GSONMT00072744001</name>
</gene>
<keyword evidence="2 5" id="KW-0812">Transmembrane</keyword>
<evidence type="ECO:0000256" key="1">
    <source>
        <dbReference type="ARBA" id="ARBA00004141"/>
    </source>
</evidence>
<reference evidence="6" key="2">
    <citation type="submission" date="2014-03" db="EMBL/GenBank/DDBJ databases">
        <authorList>
            <person name="Genoscope - CEA"/>
        </authorList>
    </citation>
    <scope>NUCLEOTIDE SEQUENCE</scope>
</reference>
<dbReference type="EMBL" id="FR904288">
    <property type="protein sequence ID" value="CDQ57517.1"/>
    <property type="molecule type" value="Genomic_DNA"/>
</dbReference>
<keyword evidence="3 5" id="KW-1133">Transmembrane helix</keyword>
<dbReference type="Pfam" id="PF00083">
    <property type="entry name" value="Sugar_tr"/>
    <property type="match status" value="1"/>
</dbReference>
<dbReference type="PROSITE" id="PS00216">
    <property type="entry name" value="SUGAR_TRANSPORT_1"/>
    <property type="match status" value="1"/>
</dbReference>
<evidence type="ECO:0000256" key="2">
    <source>
        <dbReference type="ARBA" id="ARBA00022692"/>
    </source>
</evidence>
<dbReference type="GO" id="GO:0016020">
    <property type="term" value="C:membrane"/>
    <property type="evidence" value="ECO:0007669"/>
    <property type="project" value="UniProtKB-SubCell"/>
</dbReference>
<accession>A0A060VRN5</accession>
<name>A0A060VRN5_ONCMY</name>
<evidence type="ECO:0000313" key="7">
    <source>
        <dbReference type="Proteomes" id="UP000193380"/>
    </source>
</evidence>
<dbReference type="InterPro" id="IPR005829">
    <property type="entry name" value="Sugar_transporter_CS"/>
</dbReference>
<evidence type="ECO:0000256" key="5">
    <source>
        <dbReference type="SAM" id="Phobius"/>
    </source>
</evidence>
<dbReference type="InterPro" id="IPR005828">
    <property type="entry name" value="MFS_sugar_transport-like"/>
</dbReference>
<evidence type="ECO:0000313" key="6">
    <source>
        <dbReference type="EMBL" id="CDQ57517.1"/>
    </source>
</evidence>
<sequence length="63" mass="7269">MLQCCLPRSEHKRQWELMCDNAWKVLLSTSIFFLGVILIGSFFSGQLSDRFGRRPVIFSTMAV</sequence>
<comment type="subcellular location">
    <subcellularLocation>
        <location evidence="1">Membrane</location>
        <topology evidence="1">Multi-pass membrane protein</topology>
    </subcellularLocation>
</comment>
<dbReference type="AlphaFoldDB" id="A0A060VRN5"/>
<organism evidence="6 7">
    <name type="scientific">Oncorhynchus mykiss</name>
    <name type="common">Rainbow trout</name>
    <name type="synonym">Salmo gairdneri</name>
    <dbReference type="NCBI Taxonomy" id="8022"/>
    <lineage>
        <taxon>Eukaryota</taxon>
        <taxon>Metazoa</taxon>
        <taxon>Chordata</taxon>
        <taxon>Craniata</taxon>
        <taxon>Vertebrata</taxon>
        <taxon>Euteleostomi</taxon>
        <taxon>Actinopterygii</taxon>
        <taxon>Neopterygii</taxon>
        <taxon>Teleostei</taxon>
        <taxon>Protacanthopterygii</taxon>
        <taxon>Salmoniformes</taxon>
        <taxon>Salmonidae</taxon>
        <taxon>Salmoninae</taxon>
        <taxon>Oncorhynchus</taxon>
    </lineage>
</organism>
<dbReference type="Proteomes" id="UP000193380">
    <property type="component" value="Unassembled WGS sequence"/>
</dbReference>
<dbReference type="InterPro" id="IPR036259">
    <property type="entry name" value="MFS_trans_sf"/>
</dbReference>
<dbReference type="STRING" id="8022.A0A060VRN5"/>
<dbReference type="Gene3D" id="1.20.1250.20">
    <property type="entry name" value="MFS general substrate transporter like domains"/>
    <property type="match status" value="1"/>
</dbReference>
<protein>
    <recommendedName>
        <fullName evidence="8">Major facilitator superfamily (MFS) profile domain-containing protein</fullName>
    </recommendedName>
</protein>
<dbReference type="PaxDb" id="8022-A0A060VRN5"/>
<reference evidence="6" key="1">
    <citation type="journal article" date="2014" name="Nat. Commun.">
        <title>The rainbow trout genome provides novel insights into evolution after whole-genome duplication in vertebrates.</title>
        <authorList>
            <person name="Berthelot C."/>
            <person name="Brunet F."/>
            <person name="Chalopin D."/>
            <person name="Juanchich A."/>
            <person name="Bernard M."/>
            <person name="Noel B."/>
            <person name="Bento P."/>
            <person name="Da Silva C."/>
            <person name="Labadie K."/>
            <person name="Alberti A."/>
            <person name="Aury J.M."/>
            <person name="Louis A."/>
            <person name="Dehais P."/>
            <person name="Bardou P."/>
            <person name="Montfort J."/>
            <person name="Klopp C."/>
            <person name="Cabau C."/>
            <person name="Gaspin C."/>
            <person name="Thorgaard G.H."/>
            <person name="Boussaha M."/>
            <person name="Quillet E."/>
            <person name="Guyomard R."/>
            <person name="Galiana D."/>
            <person name="Bobe J."/>
            <person name="Volff J.N."/>
            <person name="Genet C."/>
            <person name="Wincker P."/>
            <person name="Jaillon O."/>
            <person name="Roest Crollius H."/>
            <person name="Guiguen Y."/>
        </authorList>
    </citation>
    <scope>NUCLEOTIDE SEQUENCE [LARGE SCALE GENOMIC DNA]</scope>
</reference>
<dbReference type="SUPFAM" id="SSF103473">
    <property type="entry name" value="MFS general substrate transporter"/>
    <property type="match status" value="1"/>
</dbReference>